<dbReference type="InterPro" id="IPR008271">
    <property type="entry name" value="Ser/Thr_kinase_AS"/>
</dbReference>
<dbReference type="InterPro" id="IPR036770">
    <property type="entry name" value="Ankyrin_rpt-contain_sf"/>
</dbReference>
<dbReference type="InterPro" id="IPR000719">
    <property type="entry name" value="Prot_kinase_dom"/>
</dbReference>
<dbReference type="AlphaFoldDB" id="A0A1R2B0K9"/>
<dbReference type="Pfam" id="PF00069">
    <property type="entry name" value="Pkinase"/>
    <property type="match status" value="1"/>
</dbReference>
<dbReference type="PROSITE" id="PS50297">
    <property type="entry name" value="ANK_REP_REGION"/>
    <property type="match status" value="1"/>
</dbReference>
<comment type="caution">
    <text evidence="12">The sequence shown here is derived from an EMBL/GenBank/DDBJ whole genome shotgun (WGS) entry which is preliminary data.</text>
</comment>
<evidence type="ECO:0000313" key="12">
    <source>
        <dbReference type="EMBL" id="OMJ70245.1"/>
    </source>
</evidence>
<dbReference type="PROSITE" id="PS51285">
    <property type="entry name" value="AGC_KINASE_CTER"/>
    <property type="match status" value="1"/>
</dbReference>
<evidence type="ECO:0000313" key="13">
    <source>
        <dbReference type="Proteomes" id="UP000187209"/>
    </source>
</evidence>
<dbReference type="SUPFAM" id="SSF50729">
    <property type="entry name" value="PH domain-like"/>
    <property type="match status" value="1"/>
</dbReference>
<keyword evidence="6 8" id="KW-0067">ATP-binding</keyword>
<evidence type="ECO:0000256" key="4">
    <source>
        <dbReference type="ARBA" id="ARBA00022741"/>
    </source>
</evidence>
<reference evidence="12 13" key="1">
    <citation type="submission" date="2016-11" db="EMBL/GenBank/DDBJ databases">
        <title>The macronuclear genome of Stentor coeruleus: a giant cell with tiny introns.</title>
        <authorList>
            <person name="Slabodnick M."/>
            <person name="Ruby J.G."/>
            <person name="Reiff S.B."/>
            <person name="Swart E.C."/>
            <person name="Gosai S."/>
            <person name="Prabakaran S."/>
            <person name="Witkowska E."/>
            <person name="Larue G.E."/>
            <person name="Fisher S."/>
            <person name="Freeman R.M."/>
            <person name="Gunawardena J."/>
            <person name="Chu W."/>
            <person name="Stover N.A."/>
            <person name="Gregory B.D."/>
            <person name="Nowacki M."/>
            <person name="Derisi J."/>
            <person name="Roy S.W."/>
            <person name="Marshall W.F."/>
            <person name="Sood P."/>
        </authorList>
    </citation>
    <scope>NUCLEOTIDE SEQUENCE [LARGE SCALE GENOMIC DNA]</scope>
    <source>
        <strain evidence="12">WM001</strain>
    </source>
</reference>
<protein>
    <submittedName>
        <fullName evidence="12">Uncharacterized protein</fullName>
    </submittedName>
</protein>
<evidence type="ECO:0000259" key="9">
    <source>
        <dbReference type="PROSITE" id="PS50011"/>
    </source>
</evidence>
<dbReference type="Pfam" id="PF13857">
    <property type="entry name" value="Ank_5"/>
    <property type="match status" value="1"/>
</dbReference>
<dbReference type="Gene3D" id="3.10.20.90">
    <property type="entry name" value="Phosphatidylinositol 3-kinase Catalytic Subunit, Chain A, domain 1"/>
    <property type="match status" value="1"/>
</dbReference>
<gene>
    <name evidence="12" type="ORF">SteCoe_31830</name>
</gene>
<dbReference type="Gene3D" id="1.10.510.10">
    <property type="entry name" value="Transferase(Phosphotransferase) domain 1"/>
    <property type="match status" value="1"/>
</dbReference>
<keyword evidence="13" id="KW-1185">Reference proteome</keyword>
<dbReference type="InterPro" id="IPR029071">
    <property type="entry name" value="Ubiquitin-like_domsf"/>
</dbReference>
<dbReference type="InterPro" id="IPR011009">
    <property type="entry name" value="Kinase-like_dom_sf"/>
</dbReference>
<dbReference type="SUPFAM" id="SSF54236">
    <property type="entry name" value="Ubiquitin-like"/>
    <property type="match status" value="1"/>
</dbReference>
<dbReference type="CDD" id="cd05123">
    <property type="entry name" value="STKc_AGC"/>
    <property type="match status" value="1"/>
</dbReference>
<evidence type="ECO:0000256" key="6">
    <source>
        <dbReference type="ARBA" id="ARBA00022840"/>
    </source>
</evidence>
<dbReference type="FunFam" id="1.10.510.10:FF:000210">
    <property type="entry name" value="Non-specific serine/threonine protein kinase"/>
    <property type="match status" value="1"/>
</dbReference>
<dbReference type="OrthoDB" id="63267at2759"/>
<dbReference type="PROSITE" id="PS50053">
    <property type="entry name" value="UBIQUITIN_2"/>
    <property type="match status" value="1"/>
</dbReference>
<accession>A0A1R2B0K9</accession>
<feature type="domain" description="Protein kinase" evidence="9">
    <location>
        <begin position="409"/>
        <end position="661"/>
    </location>
</feature>
<keyword evidence="7" id="KW-0040">ANK repeat</keyword>
<dbReference type="InterPro" id="IPR017441">
    <property type="entry name" value="Protein_kinase_ATP_BS"/>
</dbReference>
<dbReference type="InterPro" id="IPR000961">
    <property type="entry name" value="AGC-kinase_C"/>
</dbReference>
<dbReference type="Proteomes" id="UP000187209">
    <property type="component" value="Unassembled WGS sequence"/>
</dbReference>
<dbReference type="SUPFAM" id="SSF48403">
    <property type="entry name" value="Ankyrin repeat"/>
    <property type="match status" value="1"/>
</dbReference>
<feature type="repeat" description="ANK" evidence="7">
    <location>
        <begin position="207"/>
        <end position="239"/>
    </location>
</feature>
<evidence type="ECO:0000256" key="1">
    <source>
        <dbReference type="ARBA" id="ARBA00022527"/>
    </source>
</evidence>
<dbReference type="PROSITE" id="PS00108">
    <property type="entry name" value="PROTEIN_KINASE_ST"/>
    <property type="match status" value="1"/>
</dbReference>
<dbReference type="GO" id="GO:0004674">
    <property type="term" value="F:protein serine/threonine kinase activity"/>
    <property type="evidence" value="ECO:0007669"/>
    <property type="project" value="UniProtKB-KW"/>
</dbReference>
<dbReference type="InterPro" id="IPR002110">
    <property type="entry name" value="Ankyrin_rpt"/>
</dbReference>
<evidence type="ECO:0000259" key="10">
    <source>
        <dbReference type="PROSITE" id="PS50053"/>
    </source>
</evidence>
<feature type="binding site" evidence="8">
    <location>
        <position position="438"/>
    </location>
    <ligand>
        <name>ATP</name>
        <dbReference type="ChEBI" id="CHEBI:30616"/>
    </ligand>
</feature>
<keyword evidence="1" id="KW-0723">Serine/threonine-protein kinase</keyword>
<evidence type="ECO:0000256" key="8">
    <source>
        <dbReference type="PROSITE-ProRule" id="PRU10141"/>
    </source>
</evidence>
<dbReference type="SUPFAM" id="SSF56112">
    <property type="entry name" value="Protein kinase-like (PK-like)"/>
    <property type="match status" value="1"/>
</dbReference>
<name>A0A1R2B0K9_9CILI</name>
<keyword evidence="4 8" id="KW-0547">Nucleotide-binding</keyword>
<dbReference type="GO" id="GO:0005524">
    <property type="term" value="F:ATP binding"/>
    <property type="evidence" value="ECO:0007669"/>
    <property type="project" value="UniProtKB-UniRule"/>
</dbReference>
<dbReference type="SMART" id="SM00248">
    <property type="entry name" value="ANK"/>
    <property type="match status" value="3"/>
</dbReference>
<dbReference type="PROSITE" id="PS00107">
    <property type="entry name" value="PROTEIN_KINASE_ATP"/>
    <property type="match status" value="1"/>
</dbReference>
<keyword evidence="5" id="KW-0418">Kinase</keyword>
<dbReference type="PROSITE" id="PS50011">
    <property type="entry name" value="PROTEIN_KINASE_DOM"/>
    <property type="match status" value="1"/>
</dbReference>
<dbReference type="Pfam" id="PF12796">
    <property type="entry name" value="Ank_2"/>
    <property type="match status" value="1"/>
</dbReference>
<proteinExistence type="predicted"/>
<sequence length="693" mass="79584">MKVHIFYDEESLEFDLANDSKIQDLQEAISSKLSISPSDQILTLRTATHKMDLKSNQTLVEFNISQTSVIFLKKRHLNKPRIPHRRTQSELSPWISKLVTASQDGDIDAFYDILQDYEKYKQASLEVEDLKSLLNTAYNGKWCCIHYASYNNHSNMVKELIDLAADPNSVTEDHWTPLQISSYQGNLDCVKILLAHPGIEINKMTSERGTGLHLASQNGHTEIVKLLLQSNIDVTLEDPSGQTALELAGNIEIAEEIPKHIGEQLLKKYSVEEVEKPLGFSGEVWFTEGSAYTEKYVFLFIDVEKGNFYHYKCRNDYVNEYPPKYSIPFDSILGVKVSNEIYDDKYFFLITAPDIRLKYYTAFQDMTEEWTNRILHAIKYFRQPGLKEKNKSQPSPPEIPEQSIHLHCFDIIEEIGFGNYGKVFKVQKKGTESIYALKSLNIAYLRQKKQIKYAIAECKILKSIRHPFILPLFWAFQSETHLFMVLEYCALGDFSMLLSYVHHLSIQQAKFYIAEIVLAIEYLHSLDIVYRDLKPHNLLIDDAGHLRLADFGLAKENVTEENKAMSFCGSPAYLAPEMIAQKGVWEAIDIYCLGINLYQFLTGETPFYSEDINDLYAKITQNSLKFPPGFDDNAQNLISSSMNKDPTIRPNIQQIKAHAFFEGINWEELIRKNISPPFSSQFLKGIKKNKTNN</sequence>
<organism evidence="12 13">
    <name type="scientific">Stentor coeruleus</name>
    <dbReference type="NCBI Taxonomy" id="5963"/>
    <lineage>
        <taxon>Eukaryota</taxon>
        <taxon>Sar</taxon>
        <taxon>Alveolata</taxon>
        <taxon>Ciliophora</taxon>
        <taxon>Postciliodesmatophora</taxon>
        <taxon>Heterotrichea</taxon>
        <taxon>Heterotrichida</taxon>
        <taxon>Stentoridae</taxon>
        <taxon>Stentor</taxon>
    </lineage>
</organism>
<keyword evidence="2" id="KW-0597">Phosphoprotein</keyword>
<evidence type="ECO:0000256" key="7">
    <source>
        <dbReference type="PROSITE-ProRule" id="PRU00023"/>
    </source>
</evidence>
<dbReference type="SMART" id="SM00220">
    <property type="entry name" value="S_TKc"/>
    <property type="match status" value="1"/>
</dbReference>
<dbReference type="PANTHER" id="PTHR24351">
    <property type="entry name" value="RIBOSOMAL PROTEIN S6 KINASE"/>
    <property type="match status" value="1"/>
</dbReference>
<feature type="domain" description="AGC-kinase C-terminal" evidence="11">
    <location>
        <begin position="662"/>
        <end position="693"/>
    </location>
</feature>
<evidence type="ECO:0000259" key="11">
    <source>
        <dbReference type="PROSITE" id="PS51285"/>
    </source>
</evidence>
<dbReference type="InterPro" id="IPR000626">
    <property type="entry name" value="Ubiquitin-like_dom"/>
</dbReference>
<dbReference type="PROSITE" id="PS50088">
    <property type="entry name" value="ANK_REPEAT"/>
    <property type="match status" value="1"/>
</dbReference>
<keyword evidence="3" id="KW-0808">Transferase</keyword>
<feature type="domain" description="Ubiquitin-like" evidence="10">
    <location>
        <begin position="1"/>
        <end position="79"/>
    </location>
</feature>
<evidence type="ECO:0000256" key="5">
    <source>
        <dbReference type="ARBA" id="ARBA00022777"/>
    </source>
</evidence>
<dbReference type="Gene3D" id="3.30.200.20">
    <property type="entry name" value="Phosphorylase Kinase, domain 1"/>
    <property type="match status" value="1"/>
</dbReference>
<dbReference type="EMBL" id="MPUH01001108">
    <property type="protein sequence ID" value="OMJ70245.1"/>
    <property type="molecule type" value="Genomic_DNA"/>
</dbReference>
<dbReference type="Gene3D" id="1.25.40.20">
    <property type="entry name" value="Ankyrin repeat-containing domain"/>
    <property type="match status" value="1"/>
</dbReference>
<evidence type="ECO:0000256" key="3">
    <source>
        <dbReference type="ARBA" id="ARBA00022679"/>
    </source>
</evidence>
<evidence type="ECO:0000256" key="2">
    <source>
        <dbReference type="ARBA" id="ARBA00022553"/>
    </source>
</evidence>
<dbReference type="InterPro" id="IPR045270">
    <property type="entry name" value="STKc_AGC"/>
</dbReference>